<sequence length="59" mass="5733">MSDGAKLAPTLACAVGGVCGGGVYFSRRYPKLVLGLLIAAVTLVALGLAGLALVSGRGS</sequence>
<feature type="transmembrane region" description="Helical" evidence="1">
    <location>
        <begin position="32"/>
        <end position="54"/>
    </location>
</feature>
<keyword evidence="3" id="KW-1185">Reference proteome</keyword>
<name>A0ABQ3XF49_9ACTN</name>
<dbReference type="Proteomes" id="UP000612282">
    <property type="component" value="Unassembled WGS sequence"/>
</dbReference>
<feature type="transmembrane region" description="Helical" evidence="1">
    <location>
        <begin position="7"/>
        <end position="26"/>
    </location>
</feature>
<dbReference type="RefSeq" id="WP_203799328.1">
    <property type="nucleotide sequence ID" value="NZ_BAAAQE010000092.1"/>
</dbReference>
<dbReference type="EMBL" id="BOMG01000065">
    <property type="protein sequence ID" value="GID57078.1"/>
    <property type="molecule type" value="Genomic_DNA"/>
</dbReference>
<keyword evidence="1" id="KW-1133">Transmembrane helix</keyword>
<comment type="caution">
    <text evidence="2">The sequence shown here is derived from an EMBL/GenBank/DDBJ whole genome shotgun (WGS) entry which is preliminary data.</text>
</comment>
<evidence type="ECO:0000313" key="3">
    <source>
        <dbReference type="Proteomes" id="UP000612282"/>
    </source>
</evidence>
<protein>
    <submittedName>
        <fullName evidence="2">Uncharacterized protein</fullName>
    </submittedName>
</protein>
<reference evidence="2 3" key="1">
    <citation type="submission" date="2021-01" db="EMBL/GenBank/DDBJ databases">
        <title>Whole genome shotgun sequence of Actinoplanes couchii NBRC 106145.</title>
        <authorList>
            <person name="Komaki H."/>
            <person name="Tamura T."/>
        </authorList>
    </citation>
    <scope>NUCLEOTIDE SEQUENCE [LARGE SCALE GENOMIC DNA]</scope>
    <source>
        <strain evidence="2 3">NBRC 106145</strain>
    </source>
</reference>
<keyword evidence="1" id="KW-0812">Transmembrane</keyword>
<evidence type="ECO:0000256" key="1">
    <source>
        <dbReference type="SAM" id="Phobius"/>
    </source>
</evidence>
<accession>A0ABQ3XF49</accession>
<keyword evidence="1" id="KW-0472">Membrane</keyword>
<proteinExistence type="predicted"/>
<evidence type="ECO:0000313" key="2">
    <source>
        <dbReference type="EMBL" id="GID57078.1"/>
    </source>
</evidence>
<gene>
    <name evidence="2" type="ORF">Aco03nite_054820</name>
</gene>
<organism evidence="2 3">
    <name type="scientific">Actinoplanes couchii</name>
    <dbReference type="NCBI Taxonomy" id="403638"/>
    <lineage>
        <taxon>Bacteria</taxon>
        <taxon>Bacillati</taxon>
        <taxon>Actinomycetota</taxon>
        <taxon>Actinomycetes</taxon>
        <taxon>Micromonosporales</taxon>
        <taxon>Micromonosporaceae</taxon>
        <taxon>Actinoplanes</taxon>
    </lineage>
</organism>